<dbReference type="AlphaFoldDB" id="W4SM87"/>
<sequence length="97" mass="9955">MATPARRLRHPTSEPSNRHSPNGSNPLGMLTTKAVNANTPSSAMPTPAGDAMGADEESAAGWVGKEFIQTSVASGGDIGQHASATPAKLTMPRMNPC</sequence>
<comment type="caution">
    <text evidence="2">The sequence shown here is derived from an EMBL/GenBank/DDBJ whole genome shotgun (WGS) entry which is preliminary data.</text>
</comment>
<feature type="compositionally biased region" description="Basic residues" evidence="1">
    <location>
        <begin position="1"/>
        <end position="10"/>
    </location>
</feature>
<feature type="compositionally biased region" description="Polar residues" evidence="1">
    <location>
        <begin position="13"/>
        <end position="25"/>
    </location>
</feature>
<name>W4SM87_9XANT</name>
<feature type="region of interest" description="Disordered" evidence="1">
    <location>
        <begin position="72"/>
        <end position="97"/>
    </location>
</feature>
<gene>
    <name evidence="2" type="ORF">XPR_4087</name>
</gene>
<evidence type="ECO:0000256" key="1">
    <source>
        <dbReference type="SAM" id="MobiDB-lite"/>
    </source>
</evidence>
<dbReference type="EMBL" id="BAVC01000339">
    <property type="protein sequence ID" value="GAE57452.1"/>
    <property type="molecule type" value="Genomic_DNA"/>
</dbReference>
<protein>
    <submittedName>
        <fullName evidence="2">Uncharacterized protein</fullName>
    </submittedName>
</protein>
<organism evidence="2 3">
    <name type="scientific">Xanthomonas arboricola pv. pruni MAFF 301420</name>
    <dbReference type="NCBI Taxonomy" id="1418095"/>
    <lineage>
        <taxon>Bacteria</taxon>
        <taxon>Pseudomonadati</taxon>
        <taxon>Pseudomonadota</taxon>
        <taxon>Gammaproteobacteria</taxon>
        <taxon>Lysobacterales</taxon>
        <taxon>Lysobacteraceae</taxon>
        <taxon>Xanthomonas</taxon>
    </lineage>
</organism>
<evidence type="ECO:0000313" key="2">
    <source>
        <dbReference type="EMBL" id="GAE57452.1"/>
    </source>
</evidence>
<proteinExistence type="predicted"/>
<evidence type="ECO:0000313" key="3">
    <source>
        <dbReference type="Proteomes" id="UP000019084"/>
    </source>
</evidence>
<feature type="region of interest" description="Disordered" evidence="1">
    <location>
        <begin position="1"/>
        <end position="57"/>
    </location>
</feature>
<dbReference type="Proteomes" id="UP000019084">
    <property type="component" value="Unassembled WGS sequence"/>
</dbReference>
<feature type="compositionally biased region" description="Polar residues" evidence="1">
    <location>
        <begin position="33"/>
        <end position="44"/>
    </location>
</feature>
<reference evidence="2 3" key="1">
    <citation type="submission" date="2014-01" db="EMBL/GenBank/DDBJ databases">
        <title>Genome sequence and analysis of Xanthomonas arboricola pv. pruni.</title>
        <authorList>
            <person name="Fujikawa T."/>
            <person name="Nakazono-Nagaoka E."/>
        </authorList>
    </citation>
    <scope>NUCLEOTIDE SEQUENCE [LARGE SCALE GENOMIC DNA]</scope>
    <source>
        <strain evidence="3">MAFF 301420</strain>
    </source>
</reference>
<accession>W4SM87</accession>